<comment type="caution">
    <text evidence="4">The sequence shown here is derived from an EMBL/GenBank/DDBJ whole genome shotgun (WGS) entry which is preliminary data.</text>
</comment>
<evidence type="ECO:0000313" key="4">
    <source>
        <dbReference type="EMBL" id="KAJ2852462.1"/>
    </source>
</evidence>
<feature type="compositionally biased region" description="Pro residues" evidence="2">
    <location>
        <begin position="1676"/>
        <end position="1685"/>
    </location>
</feature>
<dbReference type="PANTHER" id="PTHR28190">
    <property type="entry name" value="NUCLEAR MIGRATION PROTEIN NUM1"/>
    <property type="match status" value="1"/>
</dbReference>
<dbReference type="PANTHER" id="PTHR28190:SF1">
    <property type="entry name" value="NUCLEAR MIGRATION PROTEIN NUM1"/>
    <property type="match status" value="1"/>
</dbReference>
<dbReference type="GO" id="GO:0000226">
    <property type="term" value="P:microtubule cytoskeleton organization"/>
    <property type="evidence" value="ECO:0007669"/>
    <property type="project" value="TreeGrafter"/>
</dbReference>
<feature type="compositionally biased region" description="Polar residues" evidence="2">
    <location>
        <begin position="1745"/>
        <end position="1767"/>
    </location>
</feature>
<protein>
    <recommendedName>
        <fullName evidence="3">PH domain-containing protein</fullName>
    </recommendedName>
</protein>
<feature type="region of interest" description="Disordered" evidence="2">
    <location>
        <begin position="807"/>
        <end position="881"/>
    </location>
</feature>
<dbReference type="Proteomes" id="UP001139887">
    <property type="component" value="Unassembled WGS sequence"/>
</dbReference>
<feature type="compositionally biased region" description="Low complexity" evidence="2">
    <location>
        <begin position="23"/>
        <end position="39"/>
    </location>
</feature>
<feature type="region of interest" description="Disordered" evidence="2">
    <location>
        <begin position="1651"/>
        <end position="1698"/>
    </location>
</feature>
<dbReference type="GO" id="GO:0032065">
    <property type="term" value="P:maintenance of protein location in cell cortex"/>
    <property type="evidence" value="ECO:0007669"/>
    <property type="project" value="InterPro"/>
</dbReference>
<dbReference type="InterPro" id="IPR001849">
    <property type="entry name" value="PH_domain"/>
</dbReference>
<gene>
    <name evidence="4" type="ORF">IWW36_000349</name>
</gene>
<keyword evidence="1" id="KW-0175">Coiled coil</keyword>
<feature type="compositionally biased region" description="Polar residues" evidence="2">
    <location>
        <begin position="2137"/>
        <end position="2152"/>
    </location>
</feature>
<feature type="compositionally biased region" description="Basic residues" evidence="2">
    <location>
        <begin position="837"/>
        <end position="847"/>
    </location>
</feature>
<feature type="compositionally biased region" description="Pro residues" evidence="2">
    <location>
        <begin position="2056"/>
        <end position="2066"/>
    </location>
</feature>
<feature type="compositionally biased region" description="Polar residues" evidence="2">
    <location>
        <begin position="2072"/>
        <end position="2084"/>
    </location>
</feature>
<feature type="region of interest" description="Disordered" evidence="2">
    <location>
        <begin position="313"/>
        <end position="336"/>
    </location>
</feature>
<feature type="compositionally biased region" description="Basic and acidic residues" evidence="2">
    <location>
        <begin position="626"/>
        <end position="636"/>
    </location>
</feature>
<feature type="compositionally biased region" description="Polar residues" evidence="2">
    <location>
        <begin position="2098"/>
        <end position="2109"/>
    </location>
</feature>
<feature type="compositionally biased region" description="Low complexity" evidence="2">
    <location>
        <begin position="316"/>
        <end position="327"/>
    </location>
</feature>
<feature type="domain" description="PH" evidence="3">
    <location>
        <begin position="1861"/>
        <end position="1980"/>
    </location>
</feature>
<dbReference type="SMART" id="SM00233">
    <property type="entry name" value="PH"/>
    <property type="match status" value="1"/>
</dbReference>
<evidence type="ECO:0000259" key="3">
    <source>
        <dbReference type="PROSITE" id="PS50003"/>
    </source>
</evidence>
<dbReference type="Pfam" id="PF12814">
    <property type="entry name" value="Mcp5_PH"/>
    <property type="match status" value="1"/>
</dbReference>
<feature type="compositionally biased region" description="Low complexity" evidence="2">
    <location>
        <begin position="2111"/>
        <end position="2130"/>
    </location>
</feature>
<evidence type="ECO:0000256" key="2">
    <source>
        <dbReference type="SAM" id="MobiDB-lite"/>
    </source>
</evidence>
<feature type="compositionally biased region" description="Polar residues" evidence="2">
    <location>
        <begin position="216"/>
        <end position="230"/>
    </location>
</feature>
<dbReference type="InterPro" id="IPR053005">
    <property type="entry name" value="Nuclear_Pos-Cytoskel_Interact"/>
</dbReference>
<feature type="compositionally biased region" description="Low complexity" evidence="2">
    <location>
        <begin position="92"/>
        <end position="105"/>
    </location>
</feature>
<feature type="region of interest" description="Disordered" evidence="2">
    <location>
        <begin position="1"/>
        <end position="46"/>
    </location>
</feature>
<sequence>MSPRNKIAARNRPQTPSGLGLGSSNTPTKRSVSSSSSTSLKGVAPCFHTTRPQFISSHIERCEACRQKYARQAEQTTIPYVPSAVRRASGVQQQPQTQRPQSRQSLGTNRPSSSASVRTVGASAMGATTGQSHGSGMRPSSRASVASAASRLQNTERSSRSAHHRSSSAGAPLLEARANTRRAIARAAEYAATGDGSQTSGSLPSPPPRGDANFMGGSSSDNLSSPTETVASRTRSRASRGAKAGGQPRNGRRDSSHSLHQTRKTGMPDFDAEIAQPVDLTSALMGTLVDRTRDHDKIIEKKDSEIMQLKAENQRLRQQQQQQATTQPSADSAESANIFNPNSAAARQRAQERAQALDSEALEKFSAFRHAYEECEPSLRTNRAQFAGERPLSPPPARPWGSSGTPMRKALDSDADARLATLNAAEVRRAGEDLLSTPVRRTTRTLRGTSTRRTRVARPLFADESELSDDGESSDDEDDERRVLRNCLMAASNFGTFLVQYVTRQCMDFTALSDSYRELQEKLDAGERKLAVSEKRLRHLEEIREGHVTKQYEMSTELAKLTDELDRATRANKISTTKVERLEQELAKAHTQIEAQKDEIARKDQKHSQAQQLSSQQMAKLRHRHAEAQADLKKVTKEREDLRTELRGRLQRSGQRGDVDEYLARVANASASSGLHADGSNAAAMAASNPAAADTDVKRLEDSAKFMRKKAEGLKRKLFAEEKAKKLAVRKARMLEDAIERYCQAFGPLPDDAEADMAEPLSAIIPGFSDVERRNSTQSVVSPIASDASLSDGNSVIEGSGEEAAALDSLPEQSDSDDGAAAAAAAAEADEQDIRRHELRMRNRSARRAATPRLRRGAANSGGRNRRSPRPSALSVDVSTGSGIGESLGDILGAGSQWAESPQSRSRTSTMRGLPSQSLADELGALDSGAGAPVPPSPQLPRSRRRSFRGGPIPFGDSGSPGFGIGFDASVSLAEQFAAASRRSSAGIVRLQTVDVGVCTDPLPEPNVRSVEVAPEVSAAAHTEQGMQTGSATGELGVQATCATNVQASATDVDMSTLQQAVDAIPQTATAQILVAGPDTTQASVVTDVCADSSCDVSIDVAVSACIAAVEAVPQMTCTSNMTDPDAGKVSTGIWAGAQVCSTALQAEPAQKQQAIATDSMEGMSHRSVSAVASARDMGVSAGSHLLHDAATATANVQLVERGSDAVRQLTVDAATSAQTVPTADAQLTTDDWLLTNWLAPLIPDGITSAMVLAALAREGQSVSEILAERAATEAALREQAEQLQRQAEMEAADAEAAAQSAKVLVDRGTESEIVKIQQREFEVQVEPQMVSKMQQAGWTVTADAAIDAAIGPELASVAVATVSRPMDRWVEPFDPVARADRSVDVVVTTSTRATSHDIEYASVAVGPICQVCDAAADSVTAVAQAATCMDIAVVERAAGGDVEVAEQGVQAGVLETTAASTSTTSLLVDREAEPAFAIVDAITEPTFEVSNAATESCLAVVDTATGPDNAAVDMATEPILATADCASEANLVPAHQNAGTSTAILTANAAAIAAPVPADAAAATSDTLPLSRGISTSSSTVVNDVAVQTSAGFTESAYTTIRAPTAEAGTFMRESSPFVRNEGAATSVDSLGSAMGVSPIVTGGSYQSALQHRSRPPVPAIPGLGKSFSARSPSPRIPLPPLPPQSQSMPGSASMSVRLGGSAIDLNRSLGEHTQSHVPLPAEGESDHEDYGYIMVSPRTNVQRVPVSTLSSRVSSNASKPSSPKTSMLGLQRVPTPGESSEHSRGLGCDDYDEDEKADDAAEHPSMSPLSFGATRAIALQTEELVPKRSSVSIGVEANMPHQIPQARQPEPLIVQSIARTMVGTPLYKYTNTRFSHSNGRERRHERYFWVNPYAKLLNWSKQPPSTGVGMARNHRESGGRCVGIRQVRIVEEPRRSSDGPDEPAYCIVVRTDYREIKLKAKTQTEHDLWFMALSYMQTRRIITSETYPTMPLSTTVDAAAYQSNESLHTRNTSVGSVDSNQRIIMRADRRQRTEQSRSRSRSRIAIGSLLEGRPPLPPSQPPTLPRARQHSSSVNSVATTYESFARSEGVDALPESTASYGSNSGDQHSAVSGGSRRASRVLGGSASAHPHRSTIDVTPTRVHSLQSTPRSLRPVSMVPGSDSAKRLSLGLFRRMGNSSATSLFRHVSPSDDSAGSPRIHQPVSADDALQQQQSIAAAMISNGESAASPSNHRASVRKMFSGSFLRALRSRESVVDED</sequence>
<dbReference type="GO" id="GO:0015631">
    <property type="term" value="F:tubulin binding"/>
    <property type="evidence" value="ECO:0007669"/>
    <property type="project" value="TreeGrafter"/>
</dbReference>
<feature type="region of interest" description="Disordered" evidence="2">
    <location>
        <begin position="2011"/>
        <end position="2164"/>
    </location>
</feature>
<feature type="region of interest" description="Disordered" evidence="2">
    <location>
        <begin position="895"/>
        <end position="959"/>
    </location>
</feature>
<proteinExistence type="predicted"/>
<feature type="region of interest" description="Disordered" evidence="2">
    <location>
        <begin position="446"/>
        <end position="478"/>
    </location>
</feature>
<feature type="compositionally biased region" description="Polar residues" evidence="2">
    <location>
        <begin position="898"/>
        <end position="919"/>
    </location>
</feature>
<reference evidence="4" key="1">
    <citation type="submission" date="2022-07" db="EMBL/GenBank/DDBJ databases">
        <title>Phylogenomic reconstructions and comparative analyses of Kickxellomycotina fungi.</title>
        <authorList>
            <person name="Reynolds N.K."/>
            <person name="Stajich J.E."/>
            <person name="Barry K."/>
            <person name="Grigoriev I.V."/>
            <person name="Crous P."/>
            <person name="Smith M.E."/>
        </authorList>
    </citation>
    <scope>NUCLEOTIDE SEQUENCE</scope>
    <source>
        <strain evidence="4">NRRL 1566</strain>
    </source>
</reference>
<feature type="region of interest" description="Disordered" evidence="2">
    <location>
        <begin position="2185"/>
        <end position="2207"/>
    </location>
</feature>
<feature type="compositionally biased region" description="Basic and acidic residues" evidence="2">
    <location>
        <begin position="2027"/>
        <end position="2039"/>
    </location>
</feature>
<dbReference type="EMBL" id="JANBUW010000003">
    <property type="protein sequence ID" value="KAJ2852462.1"/>
    <property type="molecule type" value="Genomic_DNA"/>
</dbReference>
<dbReference type="GO" id="GO:0005543">
    <property type="term" value="F:phospholipid binding"/>
    <property type="evidence" value="ECO:0007669"/>
    <property type="project" value="InterPro"/>
</dbReference>
<feature type="compositionally biased region" description="Acidic residues" evidence="2">
    <location>
        <begin position="463"/>
        <end position="478"/>
    </location>
</feature>
<evidence type="ECO:0000313" key="5">
    <source>
        <dbReference type="Proteomes" id="UP001139887"/>
    </source>
</evidence>
<feature type="compositionally biased region" description="Polar residues" evidence="2">
    <location>
        <begin position="2011"/>
        <end position="2024"/>
    </location>
</feature>
<dbReference type="GO" id="GO:0005938">
    <property type="term" value="C:cell cortex"/>
    <property type="evidence" value="ECO:0007669"/>
    <property type="project" value="InterPro"/>
</dbReference>
<feature type="region of interest" description="Disordered" evidence="2">
    <location>
        <begin position="387"/>
        <end position="409"/>
    </location>
</feature>
<name>A0A9W8IHQ7_9FUNG</name>
<feature type="coiled-coil region" evidence="1">
    <location>
        <begin position="1267"/>
        <end position="1301"/>
    </location>
</feature>
<dbReference type="InterPro" id="IPR024774">
    <property type="entry name" value="PH_dom-Mcp5-type"/>
</dbReference>
<keyword evidence="5" id="KW-1185">Reference proteome</keyword>
<feature type="region of interest" description="Disordered" evidence="2">
    <location>
        <begin position="86"/>
        <end position="175"/>
    </location>
</feature>
<feature type="compositionally biased region" description="Low complexity" evidence="2">
    <location>
        <begin position="140"/>
        <end position="151"/>
    </location>
</feature>
<dbReference type="OrthoDB" id="2149224at2759"/>
<organism evidence="4 5">
    <name type="scientific">Coemansia brasiliensis</name>
    <dbReference type="NCBI Taxonomy" id="2650707"/>
    <lineage>
        <taxon>Eukaryota</taxon>
        <taxon>Fungi</taxon>
        <taxon>Fungi incertae sedis</taxon>
        <taxon>Zoopagomycota</taxon>
        <taxon>Kickxellomycotina</taxon>
        <taxon>Kickxellomycetes</taxon>
        <taxon>Kickxellales</taxon>
        <taxon>Kickxellaceae</taxon>
        <taxon>Coemansia</taxon>
    </lineage>
</organism>
<feature type="region of interest" description="Disordered" evidence="2">
    <location>
        <begin position="190"/>
        <end position="274"/>
    </location>
</feature>
<dbReference type="PROSITE" id="PS50003">
    <property type="entry name" value="PH_DOMAIN"/>
    <property type="match status" value="1"/>
</dbReference>
<feature type="region of interest" description="Disordered" evidence="2">
    <location>
        <begin position="1745"/>
        <end position="1810"/>
    </location>
</feature>
<feature type="region of interest" description="Disordered" evidence="2">
    <location>
        <begin position="609"/>
        <end position="636"/>
    </location>
</feature>
<feature type="compositionally biased region" description="Polar residues" evidence="2">
    <location>
        <begin position="106"/>
        <end position="117"/>
    </location>
</feature>
<dbReference type="GO" id="GO:0005739">
    <property type="term" value="C:mitochondrion"/>
    <property type="evidence" value="ECO:0007669"/>
    <property type="project" value="TreeGrafter"/>
</dbReference>
<accession>A0A9W8IHQ7</accession>
<dbReference type="SUPFAM" id="SSF50729">
    <property type="entry name" value="PH domain-like"/>
    <property type="match status" value="1"/>
</dbReference>
<evidence type="ECO:0000256" key="1">
    <source>
        <dbReference type="SAM" id="Coils"/>
    </source>
</evidence>